<accession>A0A650ENR4</accession>
<evidence type="ECO:0000313" key="1">
    <source>
        <dbReference type="EMBL" id="QGT51303.1"/>
    </source>
</evidence>
<gene>
    <name evidence="1" type="ORF">Firmicute1046_3790</name>
</gene>
<proteinExistence type="predicted"/>
<dbReference type="EMBL" id="MN577573">
    <property type="protein sequence ID" value="QGT51303.1"/>
    <property type="molecule type" value="Genomic_DNA"/>
</dbReference>
<reference evidence="1" key="1">
    <citation type="journal article" date="2020" name="J. ISSAAS">
        <title>Lactobacilli and other gastrointestinal microbiota of Peromyscus leucopus, reservoir host for agents of Lyme disease and other zoonoses in North America.</title>
        <authorList>
            <person name="Milovic A."/>
            <person name="Bassam K."/>
            <person name="Shao H."/>
            <person name="Chatzistamou I."/>
            <person name="Tufts D.M."/>
            <person name="Diuk-Wasser M."/>
            <person name="Barbour A.G."/>
        </authorList>
    </citation>
    <scope>NUCLEOTIDE SEQUENCE</scope>
    <source>
        <strain evidence="1">LL40</strain>
    </source>
</reference>
<protein>
    <submittedName>
        <fullName evidence="1">Uncharacterized protein</fullName>
    </submittedName>
</protein>
<name>A0A650ENR4_9FIRM</name>
<dbReference type="AlphaFoldDB" id="A0A650ENR4"/>
<organism evidence="1">
    <name type="scientific">uncultured Bacillota bacterium</name>
    <dbReference type="NCBI Taxonomy" id="344338"/>
    <lineage>
        <taxon>Bacteria</taxon>
        <taxon>Bacillati</taxon>
        <taxon>Bacillota</taxon>
        <taxon>environmental samples</taxon>
    </lineage>
</organism>
<sequence>MDSFNEILERATLAQIRNFLICGAECDEIDTASHEEREKAAWTLIEKRLDRICPEREEYDKTASDIMTYACVNQDIYMDLGLLCGAKIVTQLLAGELGI</sequence>